<accession>A0AAV5WHA6</accession>
<dbReference type="InterPro" id="IPR026082">
    <property type="entry name" value="ABCA"/>
</dbReference>
<keyword evidence="1" id="KW-0812">Transmembrane</keyword>
<organism evidence="3 4">
    <name type="scientific">Pristionchus fissidentatus</name>
    <dbReference type="NCBI Taxonomy" id="1538716"/>
    <lineage>
        <taxon>Eukaryota</taxon>
        <taxon>Metazoa</taxon>
        <taxon>Ecdysozoa</taxon>
        <taxon>Nematoda</taxon>
        <taxon>Chromadorea</taxon>
        <taxon>Rhabditida</taxon>
        <taxon>Rhabditina</taxon>
        <taxon>Diplogasteromorpha</taxon>
        <taxon>Diplogasteroidea</taxon>
        <taxon>Neodiplogasteridae</taxon>
        <taxon>Pristionchus</taxon>
    </lineage>
</organism>
<dbReference type="GO" id="GO:0005524">
    <property type="term" value="F:ATP binding"/>
    <property type="evidence" value="ECO:0007669"/>
    <property type="project" value="InterPro"/>
</dbReference>
<gene>
    <name evidence="3" type="ORF">PFISCL1PPCAC_20619</name>
</gene>
<dbReference type="SUPFAM" id="SSF52540">
    <property type="entry name" value="P-loop containing nucleoside triphosphate hydrolases"/>
    <property type="match status" value="1"/>
</dbReference>
<proteinExistence type="predicted"/>
<reference evidence="3" key="1">
    <citation type="submission" date="2023-10" db="EMBL/GenBank/DDBJ databases">
        <title>Genome assembly of Pristionchus species.</title>
        <authorList>
            <person name="Yoshida K."/>
            <person name="Sommer R.J."/>
        </authorList>
    </citation>
    <scope>NUCLEOTIDE SEQUENCE</scope>
    <source>
        <strain evidence="3">RS5133</strain>
    </source>
</reference>
<evidence type="ECO:0000256" key="1">
    <source>
        <dbReference type="SAM" id="Phobius"/>
    </source>
</evidence>
<dbReference type="EMBL" id="BTSY01000005">
    <property type="protein sequence ID" value="GMT29322.1"/>
    <property type="molecule type" value="Genomic_DNA"/>
</dbReference>
<feature type="transmembrane region" description="Helical" evidence="1">
    <location>
        <begin position="146"/>
        <end position="167"/>
    </location>
</feature>
<dbReference type="Pfam" id="PF00005">
    <property type="entry name" value="ABC_tran"/>
    <property type="match status" value="1"/>
</dbReference>
<name>A0AAV5WHA6_9BILA</name>
<feature type="domain" description="ABC transporter" evidence="2">
    <location>
        <begin position="235"/>
        <end position="270"/>
    </location>
</feature>
<evidence type="ECO:0000313" key="3">
    <source>
        <dbReference type="EMBL" id="GMT29322.1"/>
    </source>
</evidence>
<dbReference type="GO" id="GO:0016887">
    <property type="term" value="F:ATP hydrolysis activity"/>
    <property type="evidence" value="ECO:0007669"/>
    <property type="project" value="InterPro"/>
</dbReference>
<dbReference type="Proteomes" id="UP001432322">
    <property type="component" value="Unassembled WGS sequence"/>
</dbReference>
<dbReference type="GO" id="GO:0140359">
    <property type="term" value="F:ABC-type transporter activity"/>
    <property type="evidence" value="ECO:0007669"/>
    <property type="project" value="InterPro"/>
</dbReference>
<comment type="caution">
    <text evidence="3">The sequence shown here is derived from an EMBL/GenBank/DDBJ whole genome shotgun (WGS) entry which is preliminary data.</text>
</comment>
<dbReference type="AlphaFoldDB" id="A0AAV5WHA6"/>
<dbReference type="GO" id="GO:0005319">
    <property type="term" value="F:lipid transporter activity"/>
    <property type="evidence" value="ECO:0007669"/>
    <property type="project" value="TreeGrafter"/>
</dbReference>
<feature type="non-terminal residue" evidence="3">
    <location>
        <position position="274"/>
    </location>
</feature>
<dbReference type="Gene3D" id="3.40.50.300">
    <property type="entry name" value="P-loop containing nucleotide triphosphate hydrolases"/>
    <property type="match status" value="1"/>
</dbReference>
<protein>
    <recommendedName>
        <fullName evidence="2">ABC transporter domain-containing protein</fullName>
    </recommendedName>
</protein>
<keyword evidence="1" id="KW-1133">Transmembrane helix</keyword>
<feature type="transmembrane region" description="Helical" evidence="1">
    <location>
        <begin position="20"/>
        <end position="41"/>
    </location>
</feature>
<dbReference type="GO" id="GO:0016020">
    <property type="term" value="C:membrane"/>
    <property type="evidence" value="ECO:0007669"/>
    <property type="project" value="InterPro"/>
</dbReference>
<sequence>IFLIYVSLGVKDFTYTPTLVGSFFTLWMLYGLVDVILVYILQRSFNIAALGFVMISIGTFFVGIVTTMTVVVLEQLMKTDSTLVLAHDICAIVFQIVPQYNLGMAISRGAMAYQSVAMGETYLKHINRPDLVGTVPMPEIMQWELMGRHVVALVVQLIVAFLLLVFLEHGSLGFLRRLERKRTEGMMEEKEKTVHEDVDVSVESERVKSIETSNEDYGLVVKGLAKAFSNTLTVRGVSFAVERGECFGLLGLNGAGKTTTFGMMTGKLDIGHGE</sequence>
<evidence type="ECO:0000259" key="2">
    <source>
        <dbReference type="Pfam" id="PF00005"/>
    </source>
</evidence>
<dbReference type="PANTHER" id="PTHR19229">
    <property type="entry name" value="ATP-BINDING CASSETTE TRANSPORTER SUBFAMILY A ABCA"/>
    <property type="match status" value="1"/>
</dbReference>
<evidence type="ECO:0000313" key="4">
    <source>
        <dbReference type="Proteomes" id="UP001432322"/>
    </source>
</evidence>
<feature type="transmembrane region" description="Helical" evidence="1">
    <location>
        <begin position="48"/>
        <end position="73"/>
    </location>
</feature>
<keyword evidence="1" id="KW-0472">Membrane</keyword>
<feature type="non-terminal residue" evidence="3">
    <location>
        <position position="1"/>
    </location>
</feature>
<keyword evidence="4" id="KW-1185">Reference proteome</keyword>
<dbReference type="PANTHER" id="PTHR19229:SF260">
    <property type="entry name" value="ABC TRANSPORTER DOMAIN-CONTAINING PROTEIN"/>
    <property type="match status" value="1"/>
</dbReference>
<dbReference type="InterPro" id="IPR003439">
    <property type="entry name" value="ABC_transporter-like_ATP-bd"/>
</dbReference>
<dbReference type="InterPro" id="IPR027417">
    <property type="entry name" value="P-loop_NTPase"/>
</dbReference>